<organism evidence="4 5">
    <name type="scientific">Petromyzon marinus</name>
    <name type="common">Sea lamprey</name>
    <dbReference type="NCBI Taxonomy" id="7757"/>
    <lineage>
        <taxon>Eukaryota</taxon>
        <taxon>Metazoa</taxon>
        <taxon>Chordata</taxon>
        <taxon>Craniata</taxon>
        <taxon>Vertebrata</taxon>
        <taxon>Cyclostomata</taxon>
        <taxon>Hyperoartia</taxon>
        <taxon>Petromyzontiformes</taxon>
        <taxon>Petromyzontidae</taxon>
        <taxon>Petromyzon</taxon>
    </lineage>
</organism>
<dbReference type="GO" id="GO:0071222">
    <property type="term" value="P:cellular response to lipopolysaccharide"/>
    <property type="evidence" value="ECO:0007669"/>
    <property type="project" value="TreeGrafter"/>
</dbReference>
<evidence type="ECO:0000256" key="1">
    <source>
        <dbReference type="ARBA" id="ARBA00023054"/>
    </source>
</evidence>
<proteinExistence type="predicted"/>
<dbReference type="GO" id="GO:0006357">
    <property type="term" value="P:regulation of transcription by RNA polymerase II"/>
    <property type="evidence" value="ECO:0007669"/>
    <property type="project" value="TreeGrafter"/>
</dbReference>
<sequence length="679" mass="76793">MSNLLPEIPVFDPGGRGMSGITSAEQGQHGLQANNSTVLHPPVETTPGSSWMTSAEIQKILQENEILRERMRGLQSLGLLLNESQAEALRLRQRVEDLGRESPPNASFQRCLSPNSSSSSWTEAVVPPGISWSKQYLKFEGSSSKPQPPMHEVAALQPPDVQLRDVSAQMQRLEDSIIHCATELAESADAAARGTSAAGQPEPPGESPNVAQRAQTDLSEHFARLAHKFHQLSGVVKQNSQKTSCMQVLCERLATENQELKKKLEGEGKQQHQTTEARRHECERPLGEKNDKASESESDSDAGLREFHQLTAVASRHNQTSRSEKPKMIEKADKALGGDPAAVEVLSQKVRTLERQRKELLEVNKQWDEQFRTMKQQYEAKVVELRGRLSAAQKQMATAGEGQERRQREYDRTLVVAKNRLDREEQERERLRKELAEEKKKTKTAQEQHEATTRHKDLLEREVWRLNQSLAELLAVSPGCAMVQESAAWHQAQACEPPCRQEDLRTQIAVMRQQLKIYEEDFQKERCDRERMNAEKEELRLQMEQKVTETGLLRAQLTTYEEDYKKEREEKERLQKQLRGQRQVLDVDHPLAPMEATWTEPYGEYHYVVRYPPGDPRAVAAVATAHPPASPASPRSPAHVKFQRWPRDQRAGPRPAVNPVMPADMEVDGTAAGSPENQR</sequence>
<feature type="region of interest" description="Disordered" evidence="3">
    <location>
        <begin position="262"/>
        <end position="303"/>
    </location>
</feature>
<feature type="compositionally biased region" description="Low complexity" evidence="3">
    <location>
        <begin position="189"/>
        <end position="199"/>
    </location>
</feature>
<name>A0AAJ7TZ32_PETMA</name>
<feature type="region of interest" description="Disordered" evidence="3">
    <location>
        <begin position="99"/>
        <end position="123"/>
    </location>
</feature>
<feature type="compositionally biased region" description="Polar residues" evidence="3">
    <location>
        <begin position="104"/>
        <end position="122"/>
    </location>
</feature>
<evidence type="ECO:0000313" key="4">
    <source>
        <dbReference type="Proteomes" id="UP001318040"/>
    </source>
</evidence>
<dbReference type="PANTHER" id="PTHR31882:SF11">
    <property type="entry name" value="HDA1 COMPLEX SUBUNIT 2"/>
    <property type="match status" value="1"/>
</dbReference>
<feature type="compositionally biased region" description="Low complexity" evidence="3">
    <location>
        <begin position="623"/>
        <end position="640"/>
    </location>
</feature>
<evidence type="ECO:0000313" key="5">
    <source>
        <dbReference type="RefSeq" id="XP_032825333.1"/>
    </source>
</evidence>
<dbReference type="CTD" id="10318"/>
<reference evidence="5" key="1">
    <citation type="submission" date="2025-08" db="UniProtKB">
        <authorList>
            <consortium name="RefSeq"/>
        </authorList>
    </citation>
    <scope>IDENTIFICATION</scope>
    <source>
        <tissue evidence="5">Sperm</tissue>
    </source>
</reference>
<feature type="coiled-coil region" evidence="2">
    <location>
        <begin position="501"/>
        <end position="584"/>
    </location>
</feature>
<gene>
    <name evidence="5" type="primary">TNIP1</name>
</gene>
<dbReference type="Proteomes" id="UP001318040">
    <property type="component" value="Chromosome 41"/>
</dbReference>
<dbReference type="GO" id="GO:0005737">
    <property type="term" value="C:cytoplasm"/>
    <property type="evidence" value="ECO:0007669"/>
    <property type="project" value="UniProtKB-ARBA"/>
</dbReference>
<dbReference type="Gene3D" id="1.20.5.990">
    <property type="entry name" value="Nemo cc2-lz domain - 1d5 darpin complex"/>
    <property type="match status" value="1"/>
</dbReference>
<dbReference type="GO" id="GO:0043122">
    <property type="term" value="P:regulation of canonical NF-kappaB signal transduction"/>
    <property type="evidence" value="ECO:0007669"/>
    <property type="project" value="UniProtKB-ARBA"/>
</dbReference>
<dbReference type="KEGG" id="pmrn:116951069"/>
<feature type="compositionally biased region" description="Basic and acidic residues" evidence="3">
    <location>
        <begin position="262"/>
        <end position="295"/>
    </location>
</feature>
<feature type="region of interest" description="Disordered" evidence="3">
    <location>
        <begin position="435"/>
        <end position="454"/>
    </location>
</feature>
<keyword evidence="1 2" id="KW-0175">Coiled coil</keyword>
<feature type="region of interest" description="Disordered" evidence="3">
    <location>
        <begin position="623"/>
        <end position="679"/>
    </location>
</feature>
<evidence type="ECO:0000256" key="2">
    <source>
        <dbReference type="SAM" id="Coils"/>
    </source>
</evidence>
<keyword evidence="4" id="KW-1185">Reference proteome</keyword>
<protein>
    <submittedName>
        <fullName evidence="5">TNFAIP3-interacting protein 1</fullName>
    </submittedName>
</protein>
<evidence type="ECO:0000256" key="3">
    <source>
        <dbReference type="SAM" id="MobiDB-lite"/>
    </source>
</evidence>
<dbReference type="RefSeq" id="XP_032825333.1">
    <property type="nucleotide sequence ID" value="XM_032969442.1"/>
</dbReference>
<accession>A0AAJ7TZ32</accession>
<feature type="region of interest" description="Disordered" evidence="3">
    <location>
        <begin position="189"/>
        <end position="215"/>
    </location>
</feature>
<dbReference type="AlphaFoldDB" id="A0AAJ7TZ32"/>
<dbReference type="PANTHER" id="PTHR31882">
    <property type="entry name" value="TNFAIP3-INTERACTING PROTEIN COILED COIL FAMILY MEMBER"/>
    <property type="match status" value="1"/>
</dbReference>